<dbReference type="EMBL" id="DAAEQL010000002">
    <property type="protein sequence ID" value="HAA8489402.1"/>
    <property type="molecule type" value="Genomic_DNA"/>
</dbReference>
<dbReference type="Proteomes" id="UP000401273">
    <property type="component" value="Unassembled WGS sequence"/>
</dbReference>
<name>A0A0D8X0K2_LISMN</name>
<dbReference type="EMBL" id="DAAHYZ010000004">
    <property type="protein sequence ID" value="HAB7721739.1"/>
    <property type="molecule type" value="Genomic_DNA"/>
</dbReference>
<dbReference type="Proteomes" id="UP000355989">
    <property type="component" value="Unassembled WGS sequence"/>
</dbReference>
<evidence type="ECO:0000313" key="148">
    <source>
        <dbReference type="Proteomes" id="UP000544530"/>
    </source>
</evidence>
<evidence type="ECO:0000313" key="42">
    <source>
        <dbReference type="EMBL" id="EAH2281040.1"/>
    </source>
</evidence>
<dbReference type="EMBL" id="DABJAN010000001">
    <property type="protein sequence ID" value="HAJ9592178.1"/>
    <property type="molecule type" value="Genomic_DNA"/>
</dbReference>
<dbReference type="Proteomes" id="UP000376505">
    <property type="component" value="Unassembled WGS sequence"/>
</dbReference>
<evidence type="ECO:0000313" key="107">
    <source>
        <dbReference type="Proteomes" id="UP000368512"/>
    </source>
</evidence>
<dbReference type="Proteomes" id="UP000840928">
    <property type="component" value="Unassembled WGS sequence"/>
</dbReference>
<dbReference type="KEGG" id="lmoe:BN418_0778"/>
<evidence type="ECO:0000313" key="137">
    <source>
        <dbReference type="Proteomes" id="UP000517258"/>
    </source>
</evidence>
<dbReference type="Proteomes" id="UP000336166">
    <property type="component" value="Unassembled WGS sequence"/>
</dbReference>
<dbReference type="Proteomes" id="UP000548278">
    <property type="component" value="Unassembled WGS sequence"/>
</dbReference>
<evidence type="ECO:0000313" key="30">
    <source>
        <dbReference type="EMBL" id="EAG2998460.1"/>
    </source>
</evidence>
<dbReference type="Proteomes" id="UP000358545">
    <property type="component" value="Unassembled WGS sequence"/>
</dbReference>
<dbReference type="EMBL" id="AANDQG010000001">
    <property type="protein sequence ID" value="EDN9628400.1"/>
    <property type="molecule type" value="Genomic_DNA"/>
</dbReference>
<dbReference type="InterPro" id="IPR008523">
    <property type="entry name" value="DUF805"/>
</dbReference>
<evidence type="ECO:0000313" key="22">
    <source>
        <dbReference type="EMBL" id="EAE4940689.1"/>
    </source>
</evidence>
<dbReference type="Proteomes" id="UP000371553">
    <property type="component" value="Unassembled WGS sequence"/>
</dbReference>
<dbReference type="EMBL" id="AALGDA010000127">
    <property type="protein sequence ID" value="ECY9784505.1"/>
    <property type="molecule type" value="Genomic_DNA"/>
</dbReference>
<evidence type="ECO:0000313" key="60">
    <source>
        <dbReference type="EMBL" id="EDN9628400.1"/>
    </source>
</evidence>
<dbReference type="EMBL" id="AABBZO010000002">
    <property type="protein sequence ID" value="EAG4461287.1"/>
    <property type="molecule type" value="Genomic_DNA"/>
</dbReference>
<dbReference type="EMBL" id="DAAJZA010000007">
    <property type="protein sequence ID" value="HAC1755531.1"/>
    <property type="molecule type" value="Genomic_DNA"/>
</dbReference>
<evidence type="ECO:0000313" key="76">
    <source>
        <dbReference type="EMBL" id="HAC3054329.1"/>
    </source>
</evidence>
<dbReference type="Proteomes" id="UP000528151">
    <property type="component" value="Unassembled WGS sequence"/>
</dbReference>
<evidence type="ECO:0000313" key="106">
    <source>
        <dbReference type="Proteomes" id="UP000365297"/>
    </source>
</evidence>
<evidence type="ECO:0000313" key="90">
    <source>
        <dbReference type="Proteomes" id="UP000280270"/>
    </source>
</evidence>
<dbReference type="Proteomes" id="UP000852906">
    <property type="component" value="Unassembled WGS sequence"/>
</dbReference>
<evidence type="ECO:0000313" key="31">
    <source>
        <dbReference type="EMBL" id="EAG4331800.1"/>
    </source>
</evidence>
<evidence type="ECO:0000313" key="53">
    <source>
        <dbReference type="EMBL" id="ECR7122102.1"/>
    </source>
</evidence>
<evidence type="ECO:0000313" key="157">
    <source>
        <dbReference type="Proteomes" id="UP000841146"/>
    </source>
</evidence>
<evidence type="ECO:0000313" key="103">
    <source>
        <dbReference type="Proteomes" id="UP000356407"/>
    </source>
</evidence>
<evidence type="ECO:0000313" key="161">
    <source>
        <dbReference type="Proteomes" id="UP000845014"/>
    </source>
</evidence>
<dbReference type="EMBL" id="AABFMV010000006">
    <property type="protein sequence ID" value="EAH1615642.1"/>
    <property type="molecule type" value="Genomic_DNA"/>
</dbReference>
<dbReference type="Proteomes" id="UP000398321">
    <property type="component" value="Unassembled WGS sequence"/>
</dbReference>
<dbReference type="Proteomes" id="UP000489121">
    <property type="component" value="Unassembled WGS sequence"/>
</dbReference>
<evidence type="ECO:0000313" key="126">
    <source>
        <dbReference type="Proteomes" id="UP000460224"/>
    </source>
</evidence>
<dbReference type="EMBL" id="AAARLF010000001">
    <property type="protein sequence ID" value="EAE2896546.1"/>
    <property type="molecule type" value="Genomic_DNA"/>
</dbReference>
<dbReference type="Proteomes" id="UP000467536">
    <property type="component" value="Unassembled WGS sequence"/>
</dbReference>
<dbReference type="Proteomes" id="UP000332711">
    <property type="component" value="Unassembled WGS sequence"/>
</dbReference>
<evidence type="ECO:0000313" key="86">
    <source>
        <dbReference type="EMBL" id="RKC01796.1"/>
    </source>
</evidence>
<dbReference type="Proteomes" id="UP000853596">
    <property type="component" value="Unassembled WGS sequence"/>
</dbReference>
<evidence type="ECO:0000313" key="84">
    <source>
        <dbReference type="EMBL" id="RJZ24147.1"/>
    </source>
</evidence>
<dbReference type="KEGG" id="lmv:Y193_12370"/>
<dbReference type="EMBL" id="AABEVT010000001">
    <property type="protein sequence ID" value="EAH0251368.1"/>
    <property type="molecule type" value="Genomic_DNA"/>
</dbReference>
<dbReference type="EMBL" id="QUQA01000010">
    <property type="protein sequence ID" value="RKC01796.1"/>
    <property type="molecule type" value="Genomic_DNA"/>
</dbReference>
<dbReference type="EMBL" id="AAAICE010000001">
    <property type="protein sequence ID" value="EAC3880457.1"/>
    <property type="molecule type" value="Genomic_DNA"/>
</dbReference>
<evidence type="ECO:0000313" key="23">
    <source>
        <dbReference type="EMBL" id="EAE5603051.1"/>
    </source>
</evidence>
<dbReference type="EMBL" id="DAAJCS010000002">
    <property type="protein sequence ID" value="HAC0011875.1"/>
    <property type="molecule type" value="Genomic_DNA"/>
</dbReference>
<accession>A0A0D8X0K2</accession>
<evidence type="ECO:0000313" key="150">
    <source>
        <dbReference type="Proteomes" id="UP000548278"/>
    </source>
</evidence>
<dbReference type="Proteomes" id="UP000378540">
    <property type="component" value="Unassembled WGS sequence"/>
</dbReference>
<evidence type="ECO:0000313" key="21">
    <source>
        <dbReference type="EMBL" id="EAE2896546.1"/>
    </source>
</evidence>
<evidence type="ECO:0000313" key="124">
    <source>
        <dbReference type="Proteomes" id="UP000455569"/>
    </source>
</evidence>
<evidence type="ECO:0000313" key="128">
    <source>
        <dbReference type="Proteomes" id="UP000467347"/>
    </source>
</evidence>
<keyword evidence="1" id="KW-0812">Transmembrane</keyword>
<dbReference type="EMBL" id="AAAQOE010000001">
    <property type="protein sequence ID" value="EAE1095416.1"/>
    <property type="molecule type" value="Genomic_DNA"/>
</dbReference>
<evidence type="ECO:0000313" key="129">
    <source>
        <dbReference type="Proteomes" id="UP000467536"/>
    </source>
</evidence>
<evidence type="ECO:0000313" key="146">
    <source>
        <dbReference type="Proteomes" id="UP000535556"/>
    </source>
</evidence>
<dbReference type="Proteomes" id="UP000345329">
    <property type="component" value="Unassembled WGS sequence"/>
</dbReference>
<dbReference type="EMBL" id="QXKO01000001">
    <property type="protein sequence ID" value="RJZ24147.1"/>
    <property type="molecule type" value="Genomic_DNA"/>
</dbReference>
<dbReference type="EMBL" id="AANPAU010000002">
    <property type="protein sequence ID" value="EDP8513525.1"/>
    <property type="molecule type" value="Genomic_DNA"/>
</dbReference>
<dbReference type="Proteomes" id="UP000566597">
    <property type="component" value="Unassembled WGS sequence"/>
</dbReference>
<evidence type="ECO:0000313" key="25">
    <source>
        <dbReference type="EMBL" id="EAG0993210.1"/>
    </source>
</evidence>
<evidence type="ECO:0000313" key="75">
    <source>
        <dbReference type="EMBL" id="HAC1755531.1"/>
    </source>
</evidence>
<evidence type="ECO:0000313" key="108">
    <source>
        <dbReference type="Proteomes" id="UP000368805"/>
    </source>
</evidence>
<dbReference type="Proteomes" id="UP000544530">
    <property type="component" value="Unassembled WGS sequence"/>
</dbReference>
<dbReference type="EMBL" id="AAAKQF010000005">
    <property type="protein sequence ID" value="EAC9040312.1"/>
    <property type="molecule type" value="Genomic_DNA"/>
</dbReference>
<evidence type="ECO:0000313" key="50">
    <source>
        <dbReference type="EMBL" id="ECC1555769.1"/>
    </source>
</evidence>
<dbReference type="EMBL" id="AAANYN010000004">
    <property type="protein sequence ID" value="EAD5773370.1"/>
    <property type="molecule type" value="Genomic_DNA"/>
</dbReference>
<evidence type="ECO:0000313" key="37">
    <source>
        <dbReference type="EMBL" id="EAG9520510.1"/>
    </source>
</evidence>
<dbReference type="Proteomes" id="UP000566721">
    <property type="component" value="Unassembled WGS sequence"/>
</dbReference>
<dbReference type="Proteomes" id="UP000845014">
    <property type="component" value="Unassembled WGS sequence"/>
</dbReference>
<dbReference type="EMBL" id="AAAIXK010000001">
    <property type="protein sequence ID" value="EAC5549358.1"/>
    <property type="molecule type" value="Genomic_DNA"/>
</dbReference>
<evidence type="ECO:0000313" key="34">
    <source>
        <dbReference type="EMBL" id="EAG6762627.1"/>
    </source>
</evidence>
<evidence type="ECO:0000313" key="13">
    <source>
        <dbReference type="EMBL" id="EAD5785497.1"/>
    </source>
</evidence>
<evidence type="ECO:0000313" key="142">
    <source>
        <dbReference type="Proteomes" id="UP000528151"/>
    </source>
</evidence>
<evidence type="ECO:0000313" key="69">
    <source>
        <dbReference type="EMBL" id="HAB7721739.1"/>
    </source>
</evidence>
<reference evidence="89 90" key="2">
    <citation type="journal article" date="2018" name="BMC Genomics">
        <title>Genes significantly associated with lineage II food isolates of Listeria monocytogenes.</title>
        <authorList>
            <person name="Pirone-Davies C."/>
            <person name="Chen Y."/>
            <person name="Pightling A."/>
            <person name="Ryan G."/>
            <person name="Wang Y."/>
            <person name="Yao K."/>
            <person name="Hoffmann M."/>
            <person name="Allard M.W."/>
        </authorList>
    </citation>
    <scope>NUCLEOTIDE SEQUENCE [LARGE SCALE GENOMIC DNA]</scope>
    <source>
        <strain evidence="86 90">CFSAN028761</strain>
        <strain evidence="84 91">PNUSAL000190</strain>
        <strain evidence="85 89">PNUSAL000550</strain>
    </source>
</reference>
<evidence type="ECO:0000313" key="51">
    <source>
        <dbReference type="EMBL" id="ECH7210932.1"/>
    </source>
</evidence>
<evidence type="ECO:0000313" key="17">
    <source>
        <dbReference type="EMBL" id="EAE1337344.1"/>
    </source>
</evidence>
<dbReference type="Proteomes" id="UP000406081">
    <property type="component" value="Unassembled WGS sequence"/>
</dbReference>
<evidence type="ECO:0000313" key="96">
    <source>
        <dbReference type="Proteomes" id="UP000337746"/>
    </source>
</evidence>
<dbReference type="EMBL" id="AABEVI010000006">
    <property type="protein sequence ID" value="EAH0218787.1"/>
    <property type="molecule type" value="Genomic_DNA"/>
</dbReference>
<dbReference type="Proteomes" id="UP000356407">
    <property type="component" value="Unassembled WGS sequence"/>
</dbReference>
<dbReference type="EMBL" id="AABBHO010000060">
    <property type="protein sequence ID" value="EAG2998460.1"/>
    <property type="molecule type" value="Genomic_DNA"/>
</dbReference>
<dbReference type="Proteomes" id="UP000533021">
    <property type="component" value="Unassembled WGS sequence"/>
</dbReference>
<reference evidence="119 138" key="8">
    <citation type="submission" date="2019-04" db="EMBL/GenBank/DDBJ databases">
        <authorList>
            <consortium name="GenomeTrakr network: Whole genome sequencing for foodborne pathogen traceback"/>
        </authorList>
    </citation>
    <scope>NUCLEOTIDE SEQUENCE [LARGE SCALE GENOMIC DNA]</scope>
    <source>
        <strain evidence="35 150">CFSAN004300</strain>
        <strain evidence="36 138">CFSAN072474</strain>
        <strain evidence="55 105">FLAG-55987</strain>
        <strain evidence="34 146">NRRL B-33244</strain>
        <strain evidence="46 119">PHLUSALM00088</strain>
    </source>
</reference>
<evidence type="ECO:0000313" key="153">
    <source>
        <dbReference type="Proteomes" id="UP000566597"/>
    </source>
</evidence>
<dbReference type="EMBL" id="AAKHCT010000001">
    <property type="protein sequence ID" value="ECR7122102.1"/>
    <property type="molecule type" value="Genomic_DNA"/>
</dbReference>
<dbReference type="EMBL" id="AAARIE010000032">
    <property type="protein sequence ID" value="EAE2661428.1"/>
    <property type="molecule type" value="Genomic_DNA"/>
</dbReference>
<evidence type="ECO:0000313" key="77">
    <source>
        <dbReference type="EMBL" id="HAJ9592178.1"/>
    </source>
</evidence>
<dbReference type="EMBL" id="DAAIHR010000016">
    <property type="protein sequence ID" value="HAB8399555.1"/>
    <property type="molecule type" value="Genomic_DNA"/>
</dbReference>
<evidence type="ECO:0000313" key="92">
    <source>
        <dbReference type="Proteomes" id="UP000331186"/>
    </source>
</evidence>
<evidence type="ECO:0000313" key="20">
    <source>
        <dbReference type="EMBL" id="EAE2661428.1"/>
    </source>
</evidence>
<dbReference type="EMBL" id="DAAJFY010000001">
    <property type="protein sequence ID" value="HAC0274154.1"/>
    <property type="molecule type" value="Genomic_DNA"/>
</dbReference>
<dbReference type="Proteomes" id="UP000535556">
    <property type="component" value="Unassembled WGS sequence"/>
</dbReference>
<evidence type="ECO:0000313" key="74">
    <source>
        <dbReference type="EMBL" id="HAC0274154.1"/>
    </source>
</evidence>
<evidence type="ECO:0000313" key="144">
    <source>
        <dbReference type="Proteomes" id="UP000530452"/>
    </source>
</evidence>
<evidence type="ECO:0000313" key="149">
    <source>
        <dbReference type="Proteomes" id="UP000546397"/>
    </source>
</evidence>
<dbReference type="Proteomes" id="UP000421738">
    <property type="component" value="Unassembled WGS sequence"/>
</dbReference>
<evidence type="ECO:0000313" key="152">
    <source>
        <dbReference type="Proteomes" id="UP000549379"/>
    </source>
</evidence>
<dbReference type="Proteomes" id="UP000844415">
    <property type="component" value="Unassembled WGS sequence"/>
</dbReference>
<dbReference type="EMBL" id="AAALRN010000001">
    <property type="protein sequence ID" value="EAD1184016.1"/>
    <property type="molecule type" value="Genomic_DNA"/>
</dbReference>
<evidence type="ECO:0000313" key="6">
    <source>
        <dbReference type="EMBL" id="EAC5950255.1"/>
    </source>
</evidence>
<dbReference type="Proteomes" id="UP000467247">
    <property type="component" value="Unassembled WGS sequence"/>
</dbReference>
<evidence type="ECO:0000313" key="159">
    <source>
        <dbReference type="Proteomes" id="UP000843775"/>
    </source>
</evidence>
<evidence type="ECO:0000313" key="56">
    <source>
        <dbReference type="EMBL" id="ECY9784505.1"/>
    </source>
</evidence>
<evidence type="ECO:0000313" key="36">
    <source>
        <dbReference type="EMBL" id="EAG9387928.1"/>
    </source>
</evidence>
<dbReference type="EMBL" id="DABXZF010000032">
    <property type="protein sequence ID" value="HAO5923264.1"/>
    <property type="molecule type" value="Genomic_DNA"/>
</dbReference>
<dbReference type="Proteomes" id="UP000352246">
    <property type="component" value="Unassembled WGS sequence"/>
</dbReference>
<evidence type="ECO:0000313" key="24">
    <source>
        <dbReference type="EMBL" id="EAG0868454.1"/>
    </source>
</evidence>
<dbReference type="KEGG" id="lmok:CQ02_03630"/>
<dbReference type="EMBL" id="AABCVX010000001">
    <property type="protein sequence ID" value="EAG6167970.1"/>
    <property type="molecule type" value="Genomic_DNA"/>
</dbReference>
<evidence type="ECO:0000313" key="71">
    <source>
        <dbReference type="EMBL" id="HAB8555684.1"/>
    </source>
</evidence>
<dbReference type="Proteomes" id="UP000331186">
    <property type="component" value="Unassembled WGS sequence"/>
</dbReference>
<evidence type="ECO:0000313" key="127">
    <source>
        <dbReference type="Proteomes" id="UP000467247"/>
    </source>
</evidence>
<dbReference type="Proteomes" id="UP000548826">
    <property type="component" value="Unassembled WGS sequence"/>
</dbReference>
<evidence type="ECO:0000313" key="139">
    <source>
        <dbReference type="Proteomes" id="UP000525068"/>
    </source>
</evidence>
<evidence type="ECO:0000313" key="39">
    <source>
        <dbReference type="EMBL" id="EAH0218787.1"/>
    </source>
</evidence>
<dbReference type="EMBL" id="AAAQJJ010000020">
    <property type="protein sequence ID" value="EAE0770966.1"/>
    <property type="molecule type" value="Genomic_DNA"/>
</dbReference>
<dbReference type="Proteomes" id="UP000478682">
    <property type="component" value="Unassembled WGS sequence"/>
</dbReference>
<dbReference type="EMBL" id="AANCZP010000001">
    <property type="protein sequence ID" value="EDN8268731.1"/>
    <property type="molecule type" value="Genomic_DNA"/>
</dbReference>
<evidence type="ECO:0000313" key="9">
    <source>
        <dbReference type="EMBL" id="EAC9040312.1"/>
    </source>
</evidence>
<dbReference type="Proteomes" id="UP000383365">
    <property type="component" value="Unassembled WGS sequence"/>
</dbReference>
<dbReference type="Proteomes" id="UP000546397">
    <property type="component" value="Unassembled WGS sequence"/>
</dbReference>
<evidence type="ECO:0000313" key="160">
    <source>
        <dbReference type="Proteomes" id="UP000844415"/>
    </source>
</evidence>
<dbReference type="Proteomes" id="UP000840567">
    <property type="component" value="Unassembled WGS sequence"/>
</dbReference>
<dbReference type="Proteomes" id="UP000403352">
    <property type="component" value="Unassembled WGS sequence"/>
</dbReference>
<evidence type="ECO:0000313" key="65">
    <source>
        <dbReference type="EMBL" id="HAA8053313.1"/>
    </source>
</evidence>
<dbReference type="EMBL" id="AAAIKW010000001">
    <property type="protein sequence ID" value="EAC4551303.1"/>
    <property type="molecule type" value="Genomic_DNA"/>
</dbReference>
<evidence type="ECO:0000313" key="93">
    <source>
        <dbReference type="Proteomes" id="UP000332711"/>
    </source>
</evidence>
<feature type="transmembrane region" description="Helical" evidence="1">
    <location>
        <begin position="25"/>
        <end position="49"/>
    </location>
</feature>
<evidence type="ECO:0000313" key="66">
    <source>
        <dbReference type="EMBL" id="HAA8489402.1"/>
    </source>
</evidence>
<evidence type="ECO:0000313" key="134">
    <source>
        <dbReference type="Proteomes" id="UP000481141"/>
    </source>
</evidence>
<dbReference type="Proteomes" id="UP000843503">
    <property type="component" value="Unassembled WGS sequence"/>
</dbReference>
<evidence type="ECO:0000313" key="121">
    <source>
        <dbReference type="Proteomes" id="UP000421738"/>
    </source>
</evidence>
<dbReference type="Proteomes" id="UP000368805">
    <property type="component" value="Unassembled WGS sequence"/>
</dbReference>
<evidence type="ECO:0000313" key="58">
    <source>
        <dbReference type="EMBL" id="EDN7713743.1"/>
    </source>
</evidence>
<evidence type="ECO:0000313" key="29">
    <source>
        <dbReference type="EMBL" id="EAG2514123.1"/>
    </source>
</evidence>
<dbReference type="Proteomes" id="UP000840197">
    <property type="component" value="Unassembled WGS sequence"/>
</dbReference>
<evidence type="ECO:0000313" key="89">
    <source>
        <dbReference type="Proteomes" id="UP000272537"/>
    </source>
</evidence>
<evidence type="ECO:0000313" key="162">
    <source>
        <dbReference type="Proteomes" id="UP000852906"/>
    </source>
</evidence>
<dbReference type="Proteomes" id="UP000841561">
    <property type="component" value="Unassembled WGS sequence"/>
</dbReference>
<evidence type="ECO:0000313" key="145">
    <source>
        <dbReference type="Proteomes" id="UP000533021"/>
    </source>
</evidence>
<evidence type="ECO:0000313" key="141">
    <source>
        <dbReference type="Proteomes" id="UP000527632"/>
    </source>
</evidence>
<dbReference type="EMBL" id="AABATR010000001">
    <property type="protein sequence ID" value="EAG1892190.1"/>
    <property type="molecule type" value="Genomic_DNA"/>
</dbReference>
<dbReference type="EMBL" id="AAHZFN010000002">
    <property type="protein sequence ID" value="ECB9472347.1"/>
    <property type="molecule type" value="Genomic_DNA"/>
</dbReference>
<dbReference type="Proteomes" id="UP000410967">
    <property type="component" value="Unassembled WGS sequence"/>
</dbReference>
<dbReference type="EMBL" id="AAAJCR010000009">
    <property type="protein sequence ID" value="EAC5950255.1"/>
    <property type="molecule type" value="Genomic_DNA"/>
</dbReference>
<dbReference type="Proteomes" id="UP000339309">
    <property type="component" value="Unassembled WGS sequence"/>
</dbReference>
<evidence type="ECO:0000313" key="26">
    <source>
        <dbReference type="EMBL" id="EAG1892190.1"/>
    </source>
</evidence>
<evidence type="ECO:0000313" key="113">
    <source>
        <dbReference type="Proteomes" id="UP000383365"/>
    </source>
</evidence>
<evidence type="ECO:0000313" key="5">
    <source>
        <dbReference type="EMBL" id="EAC5549358.1"/>
    </source>
</evidence>
<dbReference type="EMBL" id="DAAHUJ010000003">
    <property type="protein sequence ID" value="HAB7363999.1"/>
    <property type="molecule type" value="Genomic_DNA"/>
</dbReference>
<dbReference type="Proteomes" id="UP000530452">
    <property type="component" value="Unassembled WGS sequence"/>
</dbReference>
<dbReference type="EMBL" id="AAAJWF010000001">
    <property type="protein sequence ID" value="EAC7479263.1"/>
    <property type="molecule type" value="Genomic_DNA"/>
</dbReference>
<evidence type="ECO:0000313" key="68">
    <source>
        <dbReference type="EMBL" id="HAB7363999.1"/>
    </source>
</evidence>
<evidence type="ECO:0000313" key="45">
    <source>
        <dbReference type="EMBL" id="EAH4240979.1"/>
    </source>
</evidence>
<evidence type="ECO:0000313" key="130">
    <source>
        <dbReference type="Proteomes" id="UP000470497"/>
    </source>
</evidence>
<dbReference type="KEGG" id="lmom:IJ09_06965"/>
<dbReference type="Proteomes" id="UP000269407">
    <property type="component" value="Unassembled WGS sequence"/>
</dbReference>
<sequence length="142" mass="15640">MGFLEAYKSFWRNYVNFSGRAPRSAYWYVVLWNVIIFVILYALAFIFGISAIMEAAMGGTGMAGGGGAIVLVIILWLYLLAALLPTISLMVRRLHDSGKSGFFVLLSLIPFAGGIIMLIFMCLESDGPNQYGDGDIDSKFDF</sequence>
<dbReference type="EMBL" id="AAAMZD010000001">
    <property type="protein sequence ID" value="EAD3791714.1"/>
    <property type="molecule type" value="Genomic_DNA"/>
</dbReference>
<dbReference type="EMBL" id="AALAQH010000001">
    <property type="protein sequence ID" value="ECX6923636.1"/>
    <property type="molecule type" value="Genomic_DNA"/>
</dbReference>
<dbReference type="EMBL" id="AAHZFY010000029">
    <property type="protein sequence ID" value="ECB9514383.1"/>
    <property type="molecule type" value="Genomic_DNA"/>
</dbReference>
<reference evidence="81 148" key="9">
    <citation type="submission" date="2020-06" db="EMBL/GenBank/DDBJ databases">
        <title>Two Listeria outbreaks in Switzerland in 2018 and 2020.</title>
        <authorList>
            <person name="Stevens M.J.A."/>
            <person name="Bloemberg G."/>
            <person name="Nusch-Inderbinnen M."/>
            <person name="Stephan R."/>
        </authorList>
    </citation>
    <scope>NUCLEOTIDE SEQUENCE [LARGE SCALE GENOMIC DNA]</scope>
    <source>
        <strain evidence="81 148">N18-0707</strain>
    </source>
</reference>
<reference evidence="155 156" key="3">
    <citation type="journal article" date="2018" name="Genome Biol.">
        <title>SKESA: strategic k-mer extension for scrupulous assemblies.</title>
        <authorList>
            <person name="Souvorov A."/>
            <person name="Agarwala R."/>
            <person name="Lipman D.J."/>
        </authorList>
    </citation>
    <scope>NUCLEOTIDE SEQUENCE</scope>
    <source>
        <strain evidence="65">09CEB371LM</strain>
        <strain evidence="77">2017-325981-023-01</strain>
        <strain evidence="71 160">CFIAFB20100120</strain>
        <strain evidence="70 155">CFIAFB20130012</strain>
        <strain evidence="69">CFIAFB20140010</strain>
        <strain evidence="72">CFIAFB20160038</strain>
        <strain evidence="68 161">CFIAFB20160079</strain>
        <strain evidence="74">CFIAFB20170037</strain>
        <strain evidence="73 157">CFIAFB20170045</strain>
        <strain evidence="75 159">DMG1500109</strain>
        <strain evidence="67">HPB3501</strain>
        <strain evidence="76 158">LiDS0115</strain>
        <strain evidence="66">Sam_F526FDD3-C0F7-43DB-B204-E231FEF9C926</strain>
        <strain evidence="78">SFBRL218_S4</strain>
    </source>
</reference>
<dbReference type="EMBL" id="DAAIJL010000001">
    <property type="protein sequence ID" value="HAB8555684.1"/>
    <property type="molecule type" value="Genomic_DNA"/>
</dbReference>
<evidence type="ECO:0000313" key="54">
    <source>
        <dbReference type="EMBL" id="ECX6923636.1"/>
    </source>
</evidence>
<dbReference type="EMBL" id="AAANYR010000001">
    <property type="protein sequence ID" value="EAD5785497.1"/>
    <property type="molecule type" value="Genomic_DNA"/>
</dbReference>
<dbReference type="EMBL" id="AAMGHX010000001">
    <property type="protein sequence ID" value="EDH0840484.1"/>
    <property type="molecule type" value="Genomic_DNA"/>
</dbReference>
<evidence type="ECO:0000313" key="88">
    <source>
        <dbReference type="Proteomes" id="UP000269407"/>
    </source>
</evidence>
<evidence type="ECO:0000313" key="116">
    <source>
        <dbReference type="Proteomes" id="UP000398321"/>
    </source>
</evidence>
<dbReference type="EMBL" id="AAAJKI010000052">
    <property type="protein sequence ID" value="EAC6549477.1"/>
    <property type="molecule type" value="Genomic_DNA"/>
</dbReference>
<dbReference type="EMBL" id="AABGFX010000006">
    <property type="protein sequence ID" value="EAH3127528.1"/>
    <property type="molecule type" value="Genomic_DNA"/>
</dbReference>
<dbReference type="Proteomes" id="UP000844471">
    <property type="component" value="Unassembled WGS sequence"/>
</dbReference>
<evidence type="ECO:0000313" key="147">
    <source>
        <dbReference type="Proteomes" id="UP000540117"/>
    </source>
</evidence>
<evidence type="ECO:0000313" key="115">
    <source>
        <dbReference type="Proteomes" id="UP000389283"/>
    </source>
</evidence>
<dbReference type="EMBL" id="AAISWI010000005">
    <property type="protein sequence ID" value="ECH7210932.1"/>
    <property type="molecule type" value="Genomic_DNA"/>
</dbReference>
<dbReference type="EMBL" id="MJTJ01000023">
    <property type="protein sequence ID" value="OET47901.1"/>
    <property type="molecule type" value="Genomic_DNA"/>
</dbReference>
<dbReference type="Proteomes" id="UP000540117">
    <property type="component" value="Unassembled WGS sequence"/>
</dbReference>
<dbReference type="EMBL" id="AAASLB010000001">
    <property type="protein sequence ID" value="EAE4940689.1"/>
    <property type="molecule type" value="Genomic_DNA"/>
</dbReference>
<evidence type="ECO:0000313" key="63">
    <source>
        <dbReference type="EMBL" id="EDP8410048.1"/>
    </source>
</evidence>
<dbReference type="Proteomes" id="UP000379076">
    <property type="component" value="Unassembled WGS sequence"/>
</dbReference>
<evidence type="ECO:0000313" key="111">
    <source>
        <dbReference type="Proteomes" id="UP000378540"/>
    </source>
</evidence>
<dbReference type="Proteomes" id="UP000467347">
    <property type="component" value="Unassembled WGS sequence"/>
</dbReference>
<reference evidence="96 99" key="6">
    <citation type="submission" date="2018-06" db="EMBL/GenBank/DDBJ databases">
        <authorList>
            <consortium name="GenomeTrakr: Next Generation Sequencing Network for Food Pathogen Tracability"/>
        </authorList>
    </citation>
    <scope>NUCLEOTIDE SEQUENCE [LARGE SCALE GENOMIC DNA]</scope>
    <source>
        <strain evidence="30 152">10B02965A-1</strain>
        <strain evidence="25 118">ARS-CC9329</strain>
        <strain evidence="15 114">CFSAN008016</strain>
        <strain evidence="8 107">CFSAN008042</strain>
        <strain evidence="2 103">CFSAN060999</strain>
        <strain evidence="32 142">CFSAN063727</strain>
        <strain evidence="57 94">CFSAN085184</strain>
        <strain evidence="58 124">CFSAN102901</strain>
        <strain evidence="18 108">FDA00006304</strain>
        <strain evidence="17 112">FDA00006494</strain>
        <strain evidence="5 106">FDA00007096</strain>
        <strain evidence="10 117">FDA00008584</strain>
        <strain evidence="6 111">FDA00009539</strain>
        <strain evidence="28">FDA00011243</strain>
        <strain evidence="80 88">FDA00013213</strain>
        <strain evidence="7 92">FDA00013332</strain>
        <strain evidence="13 98">FDA00013853</strain>
        <strain evidence="47">FDA00014181</strain>
        <strain evidence="48 122">FDA00014336</strain>
        <strain evidence="50 115">FDA00014370</strain>
        <strain evidence="49 116">FDA00014392</strain>
        <strain evidence="51 100">FDA00014472</strain>
        <strain evidence="59 127">FDA00015028</strain>
        <strain evidence="64">FDA00015054</strain>
        <strain evidence="31 147">FDA1005580-S054-001</strain>
        <strain evidence="135">FDA1077646-S145-002</strain>
        <strain evidence="132">FDA1090798-S029-001</strain>
        <strain evidence="134">FDA956581-098-004</strain>
        <strain evidence="29 140">FDA960927-006-004</strain>
        <strain evidence="33 154">FLAG-38921</strain>
        <strain evidence="54 123">FLAG-51482A</strain>
        <strain evidence="27 96">FLAG-54356</strain>
        <strain evidence="16 102">FLAG-78586</strain>
        <strain evidence="12 110">FSIS31901579</strain>
        <strain evidence="45 141">LS1344</strain>
        <strain evidence="14 109">NYAG13B12507-5</strain>
        <strain evidence="61 128">OSF101448</strain>
        <strain evidence="11 99">VA-WGS-00405</strain>
    </source>
</reference>
<evidence type="ECO:0000313" key="94">
    <source>
        <dbReference type="Proteomes" id="UP000335978"/>
    </source>
</evidence>
<dbReference type="EMBL" id="DAAIRR010000001">
    <property type="protein sequence ID" value="HAB9175173.1"/>
    <property type="molecule type" value="Genomic_DNA"/>
</dbReference>
<dbReference type="Proteomes" id="UP000525850">
    <property type="component" value="Unassembled WGS sequence"/>
</dbReference>
<evidence type="ECO:0000313" key="114">
    <source>
        <dbReference type="Proteomes" id="UP000388699"/>
    </source>
</evidence>
<dbReference type="EMBL" id="RCRQ01000003">
    <property type="protein sequence ID" value="MCO38190.1"/>
    <property type="molecule type" value="Genomic_DNA"/>
</dbReference>
<dbReference type="EMBL" id="AAAIJX010000006">
    <property type="protein sequence ID" value="EAC4483374.1"/>
    <property type="molecule type" value="Genomic_DNA"/>
</dbReference>
<dbReference type="EMBL" id="AABAYG010000001">
    <property type="protein sequence ID" value="EAG2244387.1"/>
    <property type="molecule type" value="Genomic_DNA"/>
</dbReference>
<dbReference type="Pfam" id="PF05656">
    <property type="entry name" value="DUF805"/>
    <property type="match status" value="1"/>
</dbReference>
<evidence type="ECO:0000313" key="105">
    <source>
        <dbReference type="Proteomes" id="UP000364988"/>
    </source>
</evidence>
<evidence type="ECO:0000313" key="123">
    <source>
        <dbReference type="Proteomes" id="UP000427828"/>
    </source>
</evidence>
<evidence type="ECO:0000313" key="43">
    <source>
        <dbReference type="EMBL" id="EAH3127528.1"/>
    </source>
</evidence>
<dbReference type="Proteomes" id="UP000517258">
    <property type="component" value="Unassembled WGS sequence"/>
</dbReference>
<keyword evidence="1" id="KW-0472">Membrane</keyword>
<dbReference type="EMBL" id="AABGHY010000001">
    <property type="protein sequence ID" value="EAH3292836.1"/>
    <property type="molecule type" value="Genomic_DNA"/>
</dbReference>
<dbReference type="EMBL" id="AABEQV010000006">
    <property type="protein sequence ID" value="EAG9857475.1"/>
    <property type="molecule type" value="Genomic_DNA"/>
</dbReference>
<dbReference type="EMBL" id="AABEMN010000018">
    <property type="protein sequence ID" value="EAG9520510.1"/>
    <property type="molecule type" value="Genomic_DNA"/>
</dbReference>
<evidence type="ECO:0000313" key="32">
    <source>
        <dbReference type="EMBL" id="EAG4461287.1"/>
    </source>
</evidence>
<dbReference type="Proteomes" id="UP000285054">
    <property type="component" value="Unassembled WGS sequence"/>
</dbReference>
<dbReference type="EMBL" id="DAAEZQ010000004">
    <property type="protein sequence ID" value="HAA9722158.1"/>
    <property type="molecule type" value="Genomic_DNA"/>
</dbReference>
<evidence type="ECO:0000313" key="44">
    <source>
        <dbReference type="EMBL" id="EAH3292836.1"/>
    </source>
</evidence>
<dbReference type="Proteomes" id="UP000365297">
    <property type="component" value="Unassembled WGS sequence"/>
</dbReference>
<dbReference type="EMBL" id="AABAGT010000028">
    <property type="protein sequence ID" value="EAG0868454.1"/>
    <property type="molecule type" value="Genomic_DNA"/>
</dbReference>
<evidence type="ECO:0000313" key="41">
    <source>
        <dbReference type="EMBL" id="EAH1615642.1"/>
    </source>
</evidence>
<dbReference type="Proteomes" id="UP000840039">
    <property type="component" value="Unassembled WGS sequence"/>
</dbReference>
<dbReference type="Proteomes" id="UP000460224">
    <property type="component" value="Unassembled WGS sequence"/>
</dbReference>
<dbReference type="EMBL" id="QDAY01000001">
    <property type="protein sequence ID" value="KAA9453306.1"/>
    <property type="molecule type" value="Genomic_DNA"/>
</dbReference>
<reference evidence="82 162" key="1">
    <citation type="submission" date="2016-09" db="EMBL/GenBank/DDBJ databases">
        <title>100K Listeria isolates.</title>
        <authorList>
            <person name="Chen P."/>
            <person name="Weimer B.C."/>
            <person name="Kong N."/>
            <person name="Huang B."/>
        </authorList>
    </citation>
    <scope>NUCLEOTIDE SEQUENCE [LARGE SCALE GENOMIC DNA]</scope>
    <source>
        <strain evidence="82 162">BCW_2383</strain>
    </source>
</reference>
<evidence type="ECO:0000313" key="85">
    <source>
        <dbReference type="EMBL" id="RKA11021.1"/>
    </source>
</evidence>
<evidence type="ECO:0000313" key="102">
    <source>
        <dbReference type="Proteomes" id="UP000355989"/>
    </source>
</evidence>
<dbReference type="EMBL" id="AABAWE010000001">
    <property type="protein sequence ID" value="EAG2086038.1"/>
    <property type="molecule type" value="Genomic_DNA"/>
</dbReference>
<evidence type="ECO:0000313" key="122">
    <source>
        <dbReference type="Proteomes" id="UP000423131"/>
    </source>
</evidence>
<dbReference type="EMBL" id="AAASTI010000001">
    <property type="protein sequence ID" value="EAE5603051.1"/>
    <property type="molecule type" value="Genomic_DNA"/>
</dbReference>
<evidence type="ECO:0000313" key="87">
    <source>
        <dbReference type="EMBL" id="UUJ80588.1"/>
    </source>
</evidence>
<dbReference type="EMBL" id="AAAREG010000019">
    <property type="protein sequence ID" value="EAE2355527.1"/>
    <property type="molecule type" value="Genomic_DNA"/>
</dbReference>
<evidence type="ECO:0000313" key="52">
    <source>
        <dbReference type="EMBL" id="ECL0131547.1"/>
    </source>
</evidence>
<evidence type="ECO:0000313" key="118">
    <source>
        <dbReference type="Proteomes" id="UP000406081"/>
    </source>
</evidence>
<dbReference type="EMBL" id="CP098507">
    <property type="protein sequence ID" value="UUJ80588.1"/>
    <property type="molecule type" value="Genomic_DNA"/>
</dbReference>
<organism evidence="16 102">
    <name type="scientific">Listeria monocytogenes</name>
    <dbReference type="NCBI Taxonomy" id="1639"/>
    <lineage>
        <taxon>Bacteria</taxon>
        <taxon>Bacillati</taxon>
        <taxon>Bacillota</taxon>
        <taxon>Bacilli</taxon>
        <taxon>Bacillales</taxon>
        <taxon>Listeriaceae</taxon>
        <taxon>Listeria</taxon>
    </lineage>
</organism>
<evidence type="ECO:0000313" key="14">
    <source>
        <dbReference type="EMBL" id="EAD8144622.1"/>
    </source>
</evidence>
<dbReference type="Proteomes" id="UP000193519">
    <property type="component" value="Chromosome"/>
</dbReference>
<dbReference type="EMBL" id="AANOZB010000004">
    <property type="protein sequence ID" value="EDP8410048.1"/>
    <property type="molecule type" value="Genomic_DNA"/>
</dbReference>
<dbReference type="Proteomes" id="UP000368512">
    <property type="component" value="Unassembled WGS sequence"/>
</dbReference>
<dbReference type="Proteomes" id="UP000458487">
    <property type="component" value="Unassembled WGS sequence"/>
</dbReference>
<reference evidence="93 113" key="7">
    <citation type="submission" date="2019-03" db="EMBL/GenBank/DDBJ databases">
        <authorList>
            <person name="Ashton P.M."/>
            <person name="Dallman T."/>
            <person name="Nair S."/>
            <person name="De Pinna E."/>
            <person name="Peters T."/>
            <person name="Grant K."/>
        </authorList>
    </citation>
    <scope>NUCLEOTIDE SEQUENCE [LARGE SCALE GENOMIC DNA]</scope>
    <source>
        <strain evidence="42 145">282333</strain>
        <strain evidence="44 144">282352</strain>
        <strain evidence="37 149">289003</strain>
        <strain evidence="40 153">406731</strain>
        <strain evidence="38 151">429821</strain>
        <strain evidence="41 139">562417</strain>
        <strain evidence="43 143">562428</strain>
        <strain evidence="39 137">563356</strain>
        <strain evidence="3 120">688377</strain>
        <strain evidence="52 133">760311</strain>
        <strain evidence="62 129">788324</strain>
        <strain evidence="60 125">833351</strain>
        <strain evidence="63 130">883775</strain>
        <strain evidence="20">RL15000161</strain>
        <strain evidence="21">RL15000271</strain>
        <strain evidence="22">RL15000286</strain>
        <strain evidence="23">RL15000440</strain>
    </source>
</reference>
<evidence type="ECO:0000313" key="7">
    <source>
        <dbReference type="EMBL" id="EAC6549477.1"/>
    </source>
</evidence>
<evidence type="ECO:0000313" key="136">
    <source>
        <dbReference type="Proteomes" id="UP000489121"/>
    </source>
</evidence>
<dbReference type="EMBL" id="AANDSR010000001">
    <property type="protein sequence ID" value="EDN9835556.1"/>
    <property type="molecule type" value="Genomic_DNA"/>
</dbReference>
<evidence type="ECO:0000313" key="70">
    <source>
        <dbReference type="EMBL" id="HAB8399555.1"/>
    </source>
</evidence>
<dbReference type="OMA" id="WMFTLFN"/>
<evidence type="ECO:0000313" key="49">
    <source>
        <dbReference type="EMBL" id="ECB9514383.1"/>
    </source>
</evidence>
<evidence type="ECO:0000313" key="83">
    <source>
        <dbReference type="EMBL" id="OET48704.1"/>
    </source>
</evidence>
<evidence type="ECO:0000313" key="100">
    <source>
        <dbReference type="Proteomes" id="UP000352246"/>
    </source>
</evidence>
<dbReference type="EMBL" id="AABBAW010000001">
    <property type="protein sequence ID" value="EAG2514123.1"/>
    <property type="molecule type" value="Genomic_DNA"/>
</dbReference>
<evidence type="ECO:0000313" key="73">
    <source>
        <dbReference type="EMBL" id="HAC0011875.1"/>
    </source>
</evidence>
<dbReference type="EMBL" id="AACKDQ010000050">
    <property type="protein sequence ID" value="EAK9318391.1"/>
    <property type="molecule type" value="Genomic_DNA"/>
</dbReference>
<evidence type="ECO:0000313" key="82">
    <source>
        <dbReference type="EMBL" id="OET47901.1"/>
    </source>
</evidence>
<evidence type="ECO:0000313" key="33">
    <source>
        <dbReference type="EMBL" id="EAG6167970.1"/>
    </source>
</evidence>
<dbReference type="Proteomes" id="UP000413786">
    <property type="component" value="Unassembled WGS sequence"/>
</dbReference>
<evidence type="ECO:0000313" key="47">
    <source>
        <dbReference type="EMBL" id="EAK9427404.1"/>
    </source>
</evidence>
<feature type="transmembrane region" description="Helical" evidence="1">
    <location>
        <begin position="101"/>
        <end position="123"/>
    </location>
</feature>
<dbReference type="PANTHER" id="PTHR34980:SF2">
    <property type="entry name" value="INNER MEMBRANE PROTEIN YHAH-RELATED"/>
    <property type="match status" value="1"/>
</dbReference>
<evidence type="ECO:0000313" key="16">
    <source>
        <dbReference type="EMBL" id="EAE1095416.1"/>
    </source>
</evidence>
<evidence type="ECO:0000256" key="1">
    <source>
        <dbReference type="SAM" id="Phobius"/>
    </source>
</evidence>
<dbReference type="Proteomes" id="UP000393182">
    <property type="component" value="Unassembled WGS sequence"/>
</dbReference>
<evidence type="ECO:0000313" key="131">
    <source>
        <dbReference type="Proteomes" id="UP000478682"/>
    </source>
</evidence>
<evidence type="ECO:0000313" key="18">
    <source>
        <dbReference type="EMBL" id="EAE1631259.1"/>
    </source>
</evidence>
<dbReference type="EMBL" id="AAAQVA010000001">
    <property type="protein sequence ID" value="EAE1631259.1"/>
    <property type="molecule type" value="Genomic_DNA"/>
</dbReference>
<dbReference type="PANTHER" id="PTHR34980">
    <property type="entry name" value="INNER MEMBRANE PROTEIN-RELATED-RELATED"/>
    <property type="match status" value="1"/>
</dbReference>
<dbReference type="EMBL" id="QXLS01000001">
    <property type="protein sequence ID" value="RKA11021.1"/>
    <property type="molecule type" value="Genomic_DNA"/>
</dbReference>
<evidence type="ECO:0000313" key="98">
    <source>
        <dbReference type="Proteomes" id="UP000344343"/>
    </source>
</evidence>
<dbReference type="Proteomes" id="UP000840569">
    <property type="component" value="Unassembled WGS sequence"/>
</dbReference>
<evidence type="ECO:0000313" key="61">
    <source>
        <dbReference type="EMBL" id="EDN9835556.1"/>
    </source>
</evidence>
<dbReference type="EMBL" id="AAIAJJ010000002">
    <property type="protein sequence ID" value="ECC1555769.1"/>
    <property type="molecule type" value="Genomic_DNA"/>
</dbReference>
<dbReference type="EMBL" id="AABGUK010000001">
    <property type="protein sequence ID" value="EAH4240979.1"/>
    <property type="molecule type" value="Genomic_DNA"/>
</dbReference>
<evidence type="ECO:0000313" key="95">
    <source>
        <dbReference type="Proteomes" id="UP000336166"/>
    </source>
</evidence>
<evidence type="ECO:0000313" key="67">
    <source>
        <dbReference type="EMBL" id="HAA9722158.1"/>
    </source>
</evidence>
<evidence type="ECO:0000313" key="133">
    <source>
        <dbReference type="Proteomes" id="UP000478945"/>
    </source>
</evidence>
<dbReference type="EMBL" id="AALEDS010000018">
    <property type="protein sequence ID" value="ECY6545372.1"/>
    <property type="molecule type" value="Genomic_DNA"/>
</dbReference>
<dbReference type="EMBL" id="AACKFB010000004">
    <property type="protein sequence ID" value="EAK9427404.1"/>
    <property type="molecule type" value="Genomic_DNA"/>
</dbReference>
<evidence type="ECO:0000313" key="35">
    <source>
        <dbReference type="EMBL" id="EAG6990552.1"/>
    </source>
</evidence>
<evidence type="ECO:0000313" key="151">
    <source>
        <dbReference type="Proteomes" id="UP000548826"/>
    </source>
</evidence>
<dbReference type="EMBL" id="AABDDO010000001">
    <property type="protein sequence ID" value="EAG6762627.1"/>
    <property type="molecule type" value="Genomic_DNA"/>
</dbReference>
<evidence type="ECO:0000313" key="78">
    <source>
        <dbReference type="EMBL" id="HAO5923264.1"/>
    </source>
</evidence>
<dbReference type="Proteomes" id="UP000337746">
    <property type="component" value="Unassembled WGS sequence"/>
</dbReference>
<evidence type="ECO:0000313" key="158">
    <source>
        <dbReference type="Proteomes" id="UP000841561"/>
    </source>
</evidence>
<dbReference type="Proteomes" id="UP000842809">
    <property type="component" value="Unassembled WGS sequence"/>
</dbReference>
<evidence type="ECO:0000313" key="81">
    <source>
        <dbReference type="EMBL" id="NYA00584.1"/>
    </source>
</evidence>
<dbReference type="EMBL" id="AANEHK010000004">
    <property type="protein sequence ID" value="EDO0985588.1"/>
    <property type="molecule type" value="Genomic_DNA"/>
</dbReference>
<dbReference type="EMBL" id="AABEKY010000005">
    <property type="protein sequence ID" value="EAG9387928.1"/>
    <property type="molecule type" value="Genomic_DNA"/>
</dbReference>
<reference evidence="95 97" key="5">
    <citation type="submission" date="2018-06" db="EMBL/GenBank/DDBJ databases">
        <authorList>
            <consortium name="PulseNet: The National Subtyping Network for Foodborne Disease Surveillance"/>
            <person name="Tarr C.L."/>
            <person name="Trees E."/>
            <person name="Katz L.S."/>
            <person name="Carleton-Romer H.A."/>
            <person name="Stroika S."/>
            <person name="Kucerova Z."/>
            <person name="Roache K.F."/>
            <person name="Sabol A.L."/>
            <person name="Besser J."/>
            <person name="Gerner-Smidt P."/>
        </authorList>
    </citation>
    <scope>NUCLEOTIDE SEQUENCE [LARGE SCALE GENOMIC DNA]</scope>
    <source>
        <strain evidence="4 97">2015L-6227</strain>
        <strain evidence="19 95">PNUSAL000134</strain>
        <strain evidence="9 101">PNUSAL000910</strain>
        <strain evidence="24 104">PNUSAL002180</strain>
        <strain evidence="26 131">PNUSAL002298</strain>
        <strain evidence="53 121">PNUSAL005666</strain>
        <strain evidence="56 136">PNUSAL005692</strain>
    </source>
</reference>
<evidence type="ECO:0000313" key="132">
    <source>
        <dbReference type="Proteomes" id="UP000478704"/>
    </source>
</evidence>
<evidence type="ECO:0000313" key="11">
    <source>
        <dbReference type="EMBL" id="EAD3791714.1"/>
    </source>
</evidence>
<dbReference type="Proteomes" id="UP000529135">
    <property type="component" value="Unassembled WGS sequence"/>
</dbReference>
<evidence type="ECO:0000313" key="57">
    <source>
        <dbReference type="EMBL" id="EDH0840484.1"/>
    </source>
</evidence>
<gene>
    <name evidence="84" type="primary">yhai</name>
    <name evidence="86" type="synonym">yhaI</name>
    <name evidence="25" type="ORF">A3R20_01125</name>
    <name evidence="24" type="ORF">A8L61_14380</name>
    <name evidence="35" type="ORF">AB917_08120</name>
    <name evidence="4" type="ORF">ABZ57_02260</name>
    <name evidence="86" type="ORF">AE233_02058</name>
    <name evidence="34" type="ORF">AF817_05230</name>
    <name evidence="83" type="ORF">AJL21_10565</name>
    <name evidence="82" type="ORF">AJL21_15580</name>
    <name evidence="6" type="ORF">AP104_12730</name>
    <name evidence="16" type="ORF">APD94_05545</name>
    <name evidence="18" type="ORF">ARR48_05530</name>
    <name evidence="17" type="ORF">ART25_00210</name>
    <name evidence="5" type="ORF">ARY78_02800</name>
    <name evidence="29" type="ORF">B1N52_03035</name>
    <name evidence="28" type="ORF">B1S26_03100</name>
    <name evidence="2" type="ORF">B4X68_00345</name>
    <name evidence="30" type="ORF">B5K54_14280</name>
    <name evidence="26" type="ORF">BB997_01050</name>
    <name evidence="54" type="ORF">BCZ19_03065</name>
    <name evidence="27" type="ORF">BCZ21_02105</name>
    <name evidence="87" type="ORF">BES38_05085</name>
    <name evidence="32" type="ORF">CA369_03210</name>
    <name evidence="31" type="ORF">CAV64_11185</name>
    <name evidence="14" type="ORF">CD20_00900</name>
    <name evidence="36" type="ORF">CW845_10570</name>
    <name evidence="41" type="ORF">D4271_09490</name>
    <name evidence="42" type="ORF">D4920_03055</name>
    <name evidence="37" type="ORF">D4B11_12080</name>
    <name evidence="38" type="ORF">D4C60_10755</name>
    <name evidence="39" type="ORF">D4D89_10695</name>
    <name evidence="40" type="ORF">D4U23_03080</name>
    <name evidence="43" type="ORF">D5M70_09430</name>
    <name evidence="44" type="ORF">D5N24_00365</name>
    <name evidence="79" type="ORF">DCK61_02295</name>
    <name evidence="33" type="ORF">DCT16_01050</name>
    <name evidence="15" type="ORF">DG57_14100</name>
    <name evidence="80" type="ORF">DOV25_06970</name>
    <name evidence="8" type="ORF">DQ70_01025</name>
    <name evidence="7" type="ORF">DU018_14045</name>
    <name evidence="84" type="ORF">DYZ50_00152</name>
    <name evidence="85" type="ORF">DYZ80_00553</name>
    <name evidence="3" type="ORF">E0I39_10760</name>
    <name evidence="20" type="ORF">E1V33_14800</name>
    <name evidence="21" type="ORF">E1W43_01105</name>
    <name evidence="22" type="ORF">E1W56_01330</name>
    <name evidence="23" type="ORF">E1X78_02885</name>
    <name evidence="45" type="ORF">E5F58_03065</name>
    <name evidence="13" type="ORF">EX365_02845</name>
    <name evidence="12" type="ORF">EXZ73_03595</name>
    <name evidence="53" type="ORF">F1788_05160</name>
    <name evidence="55" type="ORF">F6436_13600</name>
    <name evidence="56" type="ORF">F6515_16130</name>
    <name evidence="46" type="ORF">FA835_14950</name>
    <name evidence="47" type="ORF">FC284_03515</name>
    <name evidence="52" type="ORF">FJU19_10600</name>
    <name evidence="49" type="ORF">FLQ97_11645</name>
    <name evidence="48" type="ORF">FLR03_01485</name>
    <name evidence="50" type="ORF">FNX40_02985</name>
    <name evidence="51" type="ORF">FPL45_06255</name>
    <name evidence="62" type="ORF">FV747_06185</name>
    <name evidence="64" type="ORF">G3O21_000925</name>
    <name evidence="63" type="ORF">G3R95_001607</name>
    <name evidence="57" type="ORF">GCV64_05175</name>
    <name evidence="65" type="ORF">GHH22_09105</name>
    <name evidence="66" type="ORF">GHO09_02725</name>
    <name evidence="60" type="ORF">GI230_02225</name>
    <name evidence="75" type="ORF">GI949_11195</name>
    <name evidence="67" type="ORF">GIH49_08435</name>
    <name evidence="61" type="ORF">GJW51_02615</name>
    <name evidence="58" type="ORF">GQG13_01245</name>
    <name evidence="59" type="ORF">GT011_05190</name>
    <name evidence="68" type="ORF">GYO01_07775</name>
    <name evidence="69" type="ORF">GYP27_07100</name>
    <name evidence="70" type="ORF">GYR60_13575</name>
    <name evidence="71" type="ORF">GYS09_00090</name>
    <name evidence="72" type="ORF">GYU24_05575</name>
    <name evidence="73" type="ORF">GYX23_02565</name>
    <name evidence="74" type="ORF">GYY14_02095</name>
    <name evidence="76" type="ORF">GZK27_02255</name>
    <name evidence="77" type="ORF">HQN34_000344</name>
    <name evidence="81" type="ORF">HZJ64_01970</name>
    <name evidence="78" type="ORF">IP987_002480</name>
    <name evidence="9" type="ORF">KV70_08840</name>
    <name evidence="10" type="ORF">QD52_02840</name>
    <name evidence="11" type="ORF">UI29_02865</name>
    <name evidence="19" type="ORF">Y261_14405</name>
</gene>
<dbReference type="EMBL" id="AAAQQZ010000001">
    <property type="protein sequence ID" value="EAE1337344.1"/>
    <property type="molecule type" value="Genomic_DNA"/>
</dbReference>
<dbReference type="Proteomes" id="UP000478945">
    <property type="component" value="Unassembled WGS sequence"/>
</dbReference>
<evidence type="ECO:0000313" key="117">
    <source>
        <dbReference type="Proteomes" id="UP000403352"/>
    </source>
</evidence>
<evidence type="ECO:0000313" key="110">
    <source>
        <dbReference type="Proteomes" id="UP000376505"/>
    </source>
</evidence>
<dbReference type="Proteomes" id="UP000522199">
    <property type="component" value="Unassembled WGS sequence"/>
</dbReference>
<evidence type="ECO:0000313" key="10">
    <source>
        <dbReference type="EMBL" id="EAD1184016.1"/>
    </source>
</evidence>
<dbReference type="EMBL" id="AABDGJ010000004">
    <property type="protein sequence ID" value="EAG6990552.1"/>
    <property type="molecule type" value="Genomic_DNA"/>
</dbReference>
<evidence type="ECO:0000313" key="62">
    <source>
        <dbReference type="EMBL" id="EDO0985588.1"/>
    </source>
</evidence>
<evidence type="ECO:0000313" key="97">
    <source>
        <dbReference type="Proteomes" id="UP000339309"/>
    </source>
</evidence>
<reference evidence="78" key="10">
    <citation type="submission" date="2020-10" db="EMBL/GenBank/DDBJ databases">
        <authorList>
            <consortium name="NCBI Pathogen Detection Project"/>
        </authorList>
    </citation>
    <scope>NUCLEOTIDE SEQUENCE</scope>
    <source>
        <strain evidence="65">09CEB371LM</strain>
        <strain evidence="77">2017-325981-023-01</strain>
        <strain evidence="71">CFIAFB20100120</strain>
        <strain evidence="70">CFIAFB20130012</strain>
        <strain evidence="69">CFIAFB20140010</strain>
        <strain evidence="72">CFIAFB20160038</strain>
        <strain evidence="68">CFIAFB20160079</strain>
        <strain evidence="74">CFIAFB20170037</strain>
        <strain evidence="73">CFIAFB20170045</strain>
        <strain evidence="75">DMG1500109</strain>
        <strain evidence="67">HPB3501</strain>
        <strain evidence="76">LiDS0115</strain>
        <strain evidence="66">Sam_F526FDD3-C0F7-43DB-B204-E231FEF9C926</strain>
        <strain evidence="78">SFBRL218_S4</strain>
    </source>
</reference>
<evidence type="ECO:0000313" key="72">
    <source>
        <dbReference type="EMBL" id="HAB9175173.1"/>
    </source>
</evidence>
<dbReference type="GO" id="GO:0005886">
    <property type="term" value="C:plasma membrane"/>
    <property type="evidence" value="ECO:0007669"/>
    <property type="project" value="TreeGrafter"/>
</dbReference>
<evidence type="ECO:0000313" key="154">
    <source>
        <dbReference type="Proteomes" id="UP000566721"/>
    </source>
</evidence>
<reference evidence="79 126" key="4">
    <citation type="submission" date="2018-04" db="EMBL/GenBank/DDBJ databases">
        <title>Genome Analysis of a Prevalent Clone of Listeria monocytogenes Sequence Type 87 in China.</title>
        <authorList>
            <person name="Wang Y."/>
        </authorList>
    </citation>
    <scope>NUCLEOTIDE SEQUENCE [LARGE SCALE GENOMIC DNA]</scope>
    <source>
        <strain evidence="79 126">ICDC_LM1523</strain>
    </source>
</reference>
<dbReference type="RefSeq" id="WP_003721792.1">
    <property type="nucleotide sequence ID" value="NC_021823.1"/>
</dbReference>
<dbReference type="Proteomes" id="UP000427828">
    <property type="component" value="Unassembled WGS sequence"/>
</dbReference>
<evidence type="ECO:0000313" key="125">
    <source>
        <dbReference type="Proteomes" id="UP000458487"/>
    </source>
</evidence>
<evidence type="ECO:0000313" key="140">
    <source>
        <dbReference type="Proteomes" id="UP000525850"/>
    </source>
</evidence>
<dbReference type="EMBL" id="AAJEKY010000006">
    <property type="protein sequence ID" value="ECL0131547.1"/>
    <property type="molecule type" value="Genomic_DNA"/>
</dbReference>
<evidence type="ECO:0000313" key="64">
    <source>
        <dbReference type="EMBL" id="EDP8513525.1"/>
    </source>
</evidence>
<dbReference type="Proteomes" id="UP000549379">
    <property type="component" value="Unassembled WGS sequence"/>
</dbReference>
<dbReference type="Proteomes" id="UP000843775">
    <property type="component" value="Unassembled WGS sequence"/>
</dbReference>
<evidence type="ECO:0000313" key="48">
    <source>
        <dbReference type="EMBL" id="ECB9472347.1"/>
    </source>
</evidence>
<evidence type="ECO:0000313" key="80">
    <source>
        <dbReference type="EMBL" id="MCO38190.1"/>
    </source>
</evidence>
<evidence type="ECO:0000313" key="19">
    <source>
        <dbReference type="EMBL" id="EAE2355527.1"/>
    </source>
</evidence>
<evidence type="ECO:0000313" key="12">
    <source>
        <dbReference type="EMBL" id="EAD5773370.1"/>
    </source>
</evidence>
<evidence type="ECO:0000313" key="4">
    <source>
        <dbReference type="EMBL" id="EAC4551303.1"/>
    </source>
</evidence>
<dbReference type="Proteomes" id="UP000335978">
    <property type="component" value="Unassembled WGS sequence"/>
</dbReference>
<dbReference type="Proteomes" id="UP000470497">
    <property type="component" value="Unassembled WGS sequence"/>
</dbReference>
<dbReference type="Proteomes" id="UP000423131">
    <property type="component" value="Unassembled WGS sequence"/>
</dbReference>
<dbReference type="AlphaFoldDB" id="A0A0D8X0K2"/>
<dbReference type="Proteomes" id="UP000354255">
    <property type="component" value="Unassembled WGS sequence"/>
</dbReference>
<reference evidence="87" key="11">
    <citation type="submission" date="2022-06" db="EMBL/GenBank/DDBJ databases">
        <title>Complete genomes of Listeria monocytogenes strains L58-55 and 6179.</title>
        <authorList>
            <person name="Schmitz-Esser S."/>
            <person name="Tibbs-Cortes B.W."/>
        </authorList>
    </citation>
    <scope>NUCLEOTIDE SEQUENCE</scope>
    <source>
        <strain evidence="87">L58-55</strain>
    </source>
</reference>
<evidence type="ECO:0000313" key="135">
    <source>
        <dbReference type="Proteomes" id="UP000484022"/>
    </source>
</evidence>
<dbReference type="Proteomes" id="UP000484022">
    <property type="component" value="Unassembled WGS sequence"/>
</dbReference>
<evidence type="ECO:0000313" key="3">
    <source>
        <dbReference type="EMBL" id="EAC4483374.1"/>
    </source>
</evidence>
<evidence type="ECO:0000313" key="112">
    <source>
        <dbReference type="Proteomes" id="UP000379076"/>
    </source>
</evidence>
<evidence type="ECO:0000313" key="138">
    <source>
        <dbReference type="Proteomes" id="UP000522199"/>
    </source>
</evidence>
<proteinExistence type="predicted"/>
<evidence type="ECO:0000313" key="8">
    <source>
        <dbReference type="EMBL" id="EAC7479263.1"/>
    </source>
</evidence>
<dbReference type="Proteomes" id="UP000478704">
    <property type="component" value="Unassembled WGS sequence"/>
</dbReference>
<evidence type="ECO:0000313" key="109">
    <source>
        <dbReference type="Proteomes" id="UP000371553"/>
    </source>
</evidence>
<evidence type="ECO:0000313" key="119">
    <source>
        <dbReference type="Proteomes" id="UP000410967"/>
    </source>
</evidence>
<evidence type="ECO:0000313" key="55">
    <source>
        <dbReference type="EMBL" id="ECY6545372.1"/>
    </source>
</evidence>
<evidence type="ECO:0000313" key="91">
    <source>
        <dbReference type="Proteomes" id="UP000285054"/>
    </source>
</evidence>
<feature type="transmembrane region" description="Helical" evidence="1">
    <location>
        <begin position="61"/>
        <end position="81"/>
    </location>
</feature>
<keyword evidence="1" id="KW-1133">Transmembrane helix</keyword>
<dbReference type="EMBL" id="MJTJ01000019">
    <property type="protein sequence ID" value="OET48704.1"/>
    <property type="molecule type" value="Genomic_DNA"/>
</dbReference>
<dbReference type="Proteomes" id="UP000527632">
    <property type="component" value="Unassembled WGS sequence"/>
</dbReference>
<evidence type="ECO:0000313" key="15">
    <source>
        <dbReference type="EMBL" id="EAE0770966.1"/>
    </source>
</evidence>
<dbReference type="EMBL" id="AABBYJ010000006">
    <property type="protein sequence ID" value="EAG4331800.1"/>
    <property type="molecule type" value="Genomic_DNA"/>
</dbReference>
<protein>
    <submittedName>
        <fullName evidence="16">DUF805 domain-containing protein</fullName>
    </submittedName>
    <submittedName>
        <fullName evidence="84">Inner membrane protein YhaI</fullName>
    </submittedName>
</protein>
<dbReference type="EMBL" id="JACAVN010000001">
    <property type="protein sequence ID" value="NYA00584.1"/>
    <property type="molecule type" value="Genomic_DNA"/>
</dbReference>
<evidence type="ECO:0000313" key="155">
    <source>
        <dbReference type="Proteomes" id="UP000840197"/>
    </source>
</evidence>
<dbReference type="Proteomes" id="UP000841146">
    <property type="component" value="Unassembled WGS sequence"/>
</dbReference>
<dbReference type="Proteomes" id="UP000272537">
    <property type="component" value="Unassembled WGS sequence"/>
</dbReference>
<evidence type="ECO:0000313" key="101">
    <source>
        <dbReference type="Proteomes" id="UP000354255"/>
    </source>
</evidence>
<dbReference type="EMBL" id="AAAPCR010000001">
    <property type="protein sequence ID" value="EAD8144622.1"/>
    <property type="molecule type" value="Genomic_DNA"/>
</dbReference>
<evidence type="ECO:0000313" key="38">
    <source>
        <dbReference type="EMBL" id="EAG9857475.1"/>
    </source>
</evidence>
<dbReference type="Proteomes" id="UP000364988">
    <property type="component" value="Unassembled WGS sequence"/>
</dbReference>
<evidence type="ECO:0000313" key="28">
    <source>
        <dbReference type="EMBL" id="EAG2244387.1"/>
    </source>
</evidence>
<dbReference type="Proteomes" id="UP000388699">
    <property type="component" value="Unassembled WGS sequence"/>
</dbReference>
<evidence type="ECO:0000313" key="120">
    <source>
        <dbReference type="Proteomes" id="UP000413786"/>
    </source>
</evidence>
<evidence type="ECO:0000313" key="2">
    <source>
        <dbReference type="EMBL" id="EAC3880457.1"/>
    </source>
</evidence>
<evidence type="ECO:0000313" key="143">
    <source>
        <dbReference type="Proteomes" id="UP000529135"/>
    </source>
</evidence>
<evidence type="ECO:0000313" key="59">
    <source>
        <dbReference type="EMBL" id="EDN8268731.1"/>
    </source>
</evidence>
<dbReference type="EMBL" id="AABAIH010000001">
    <property type="protein sequence ID" value="EAG0993210.1"/>
    <property type="molecule type" value="Genomic_DNA"/>
</dbReference>
<evidence type="ECO:0000313" key="27">
    <source>
        <dbReference type="EMBL" id="EAG2086038.1"/>
    </source>
</evidence>
<dbReference type="Proteomes" id="UP000525068">
    <property type="component" value="Unassembled WGS sequence"/>
</dbReference>
<evidence type="ECO:0000313" key="104">
    <source>
        <dbReference type="Proteomes" id="UP000358545"/>
    </source>
</evidence>
<dbReference type="Proteomes" id="UP000481141">
    <property type="component" value="Unassembled WGS sequence"/>
</dbReference>
<dbReference type="Proteomes" id="UP000455569">
    <property type="component" value="Unassembled WGS sequence"/>
</dbReference>
<evidence type="ECO:0000313" key="99">
    <source>
        <dbReference type="Proteomes" id="UP000345329"/>
    </source>
</evidence>
<evidence type="ECO:0000313" key="156">
    <source>
        <dbReference type="Proteomes" id="UP000840567"/>
    </source>
</evidence>
<evidence type="ECO:0000313" key="40">
    <source>
        <dbReference type="EMBL" id="EAH0251368.1"/>
    </source>
</evidence>
<dbReference type="Proteomes" id="UP000389283">
    <property type="component" value="Unassembled WGS sequence"/>
</dbReference>
<dbReference type="EMBL" id="AANCRK010000001">
    <property type="protein sequence ID" value="EDN7713743.1"/>
    <property type="molecule type" value="Genomic_DNA"/>
</dbReference>
<dbReference type="Proteomes" id="UP000280270">
    <property type="component" value="Unassembled WGS sequence"/>
</dbReference>
<dbReference type="EMBL" id="AABFVG010000002">
    <property type="protein sequence ID" value="EAH2281040.1"/>
    <property type="molecule type" value="Genomic_DNA"/>
</dbReference>
<dbReference type="EMBL" id="DAAKPP010000001">
    <property type="protein sequence ID" value="HAC3054329.1"/>
    <property type="molecule type" value="Genomic_DNA"/>
</dbReference>
<evidence type="ECO:0000313" key="46">
    <source>
        <dbReference type="EMBL" id="EAK9318391.1"/>
    </source>
</evidence>
<dbReference type="EMBL" id="DAAEEB010000005">
    <property type="protein sequence ID" value="HAA8053313.1"/>
    <property type="molecule type" value="Genomic_DNA"/>
</dbReference>
<evidence type="ECO:0000313" key="79">
    <source>
        <dbReference type="EMBL" id="KAA9453306.1"/>
    </source>
</evidence>
<dbReference type="Proteomes" id="UP000344343">
    <property type="component" value="Unassembled WGS sequence"/>
</dbReference>